<feature type="compositionally biased region" description="Basic residues" evidence="2">
    <location>
        <begin position="71"/>
        <end position="86"/>
    </location>
</feature>
<evidence type="ECO:0000313" key="4">
    <source>
        <dbReference type="Proteomes" id="UP001196870"/>
    </source>
</evidence>
<dbReference type="SUPFAM" id="SSF48403">
    <property type="entry name" value="Ankyrin repeat"/>
    <property type="match status" value="1"/>
</dbReference>
<dbReference type="PROSITE" id="PS50088">
    <property type="entry name" value="ANK_REPEAT"/>
    <property type="match status" value="1"/>
</dbReference>
<dbReference type="PANTHER" id="PTHR24184:SF11">
    <property type="entry name" value="ANKYRIN REPEAT AND SOCS BOX CONTAINING 3"/>
    <property type="match status" value="1"/>
</dbReference>
<dbReference type="SMART" id="SM00248">
    <property type="entry name" value="ANK"/>
    <property type="match status" value="1"/>
</dbReference>
<dbReference type="RefSeq" id="WP_211852116.1">
    <property type="nucleotide sequence ID" value="NZ_JAAGBB010000008.1"/>
</dbReference>
<evidence type="ECO:0000256" key="1">
    <source>
        <dbReference type="PROSITE-ProRule" id="PRU00023"/>
    </source>
</evidence>
<organism evidence="3 4">
    <name type="scientific">Plastoroseomonas hellenica</name>
    <dbReference type="NCBI Taxonomy" id="2687306"/>
    <lineage>
        <taxon>Bacteria</taxon>
        <taxon>Pseudomonadati</taxon>
        <taxon>Pseudomonadota</taxon>
        <taxon>Alphaproteobacteria</taxon>
        <taxon>Acetobacterales</taxon>
        <taxon>Acetobacteraceae</taxon>
        <taxon>Plastoroseomonas</taxon>
    </lineage>
</organism>
<comment type="caution">
    <text evidence="3">The sequence shown here is derived from an EMBL/GenBank/DDBJ whole genome shotgun (WGS) entry which is preliminary data.</text>
</comment>
<feature type="repeat" description="ANK" evidence="1">
    <location>
        <begin position="41"/>
        <end position="73"/>
    </location>
</feature>
<keyword evidence="4" id="KW-1185">Reference proteome</keyword>
<dbReference type="Proteomes" id="UP001196870">
    <property type="component" value="Unassembled WGS sequence"/>
</dbReference>
<sequence>MDVAKAAALLAAARDGDEARVRELLSPAGGSESDGPHEAPDGVTPLMAAAAGGYEAVVEVLLGHGADPARRDHRGRSAAAHARHAGHTTLAERLDTIVDKETTIW</sequence>
<name>A0ABS5EX22_9PROT</name>
<dbReference type="EMBL" id="JAAGBB010000008">
    <property type="protein sequence ID" value="MBR0664455.1"/>
    <property type="molecule type" value="Genomic_DNA"/>
</dbReference>
<evidence type="ECO:0000313" key="3">
    <source>
        <dbReference type="EMBL" id="MBR0664455.1"/>
    </source>
</evidence>
<feature type="region of interest" description="Disordered" evidence="2">
    <location>
        <begin position="25"/>
        <end position="44"/>
    </location>
</feature>
<dbReference type="InterPro" id="IPR036770">
    <property type="entry name" value="Ankyrin_rpt-contain_sf"/>
</dbReference>
<feature type="region of interest" description="Disordered" evidence="2">
    <location>
        <begin position="68"/>
        <end position="87"/>
    </location>
</feature>
<keyword evidence="1" id="KW-0040">ANK repeat</keyword>
<proteinExistence type="predicted"/>
<reference evidence="4" key="1">
    <citation type="journal article" date="2021" name="Syst. Appl. Microbiol.">
        <title>Roseomonas hellenica sp. nov., isolated from roots of wild-growing Alkanna tinctoria.</title>
        <authorList>
            <person name="Rat A."/>
            <person name="Naranjo H.D."/>
            <person name="Lebbe L."/>
            <person name="Cnockaert M."/>
            <person name="Krigas N."/>
            <person name="Grigoriadou K."/>
            <person name="Maloupa E."/>
            <person name="Willems A."/>
        </authorList>
    </citation>
    <scope>NUCLEOTIDE SEQUENCE [LARGE SCALE GENOMIC DNA]</scope>
    <source>
        <strain evidence="4">LMG 31523</strain>
    </source>
</reference>
<dbReference type="Gene3D" id="1.25.40.20">
    <property type="entry name" value="Ankyrin repeat-containing domain"/>
    <property type="match status" value="1"/>
</dbReference>
<dbReference type="Pfam" id="PF12796">
    <property type="entry name" value="Ank_2"/>
    <property type="match status" value="1"/>
</dbReference>
<evidence type="ECO:0000256" key="2">
    <source>
        <dbReference type="SAM" id="MobiDB-lite"/>
    </source>
</evidence>
<dbReference type="InterPro" id="IPR002110">
    <property type="entry name" value="Ankyrin_rpt"/>
</dbReference>
<dbReference type="PROSITE" id="PS50297">
    <property type="entry name" value="ANK_REP_REGION"/>
    <property type="match status" value="1"/>
</dbReference>
<gene>
    <name evidence="3" type="ORF">GXW71_08820</name>
</gene>
<dbReference type="PANTHER" id="PTHR24184">
    <property type="entry name" value="SI:CH211-189E2.2"/>
    <property type="match status" value="1"/>
</dbReference>
<accession>A0ABS5EX22</accession>
<protein>
    <submittedName>
        <fullName evidence="3">Ankyrin repeat domain-containing protein</fullName>
    </submittedName>
</protein>